<keyword evidence="3" id="KW-1185">Reference proteome</keyword>
<gene>
    <name evidence="2" type="ORF">MGYG_08936</name>
</gene>
<name>E5R1G0_ARTGP</name>
<dbReference type="EMBL" id="DS989822">
    <property type="protein sequence ID" value="EFQ98496.1"/>
    <property type="molecule type" value="Genomic_DNA"/>
</dbReference>
<feature type="region of interest" description="Disordered" evidence="1">
    <location>
        <begin position="71"/>
        <end position="116"/>
    </location>
</feature>
<dbReference type="RefSeq" id="XP_003177448.1">
    <property type="nucleotide sequence ID" value="XM_003177400.1"/>
</dbReference>
<feature type="compositionally biased region" description="Basic and acidic residues" evidence="1">
    <location>
        <begin position="93"/>
        <end position="116"/>
    </location>
</feature>
<accession>E5R1G0</accession>
<evidence type="ECO:0000313" key="2">
    <source>
        <dbReference type="EMBL" id="EFQ98496.1"/>
    </source>
</evidence>
<dbReference type="HOGENOM" id="CLU_2096306_0_0_1"/>
<feature type="region of interest" description="Disordered" evidence="1">
    <location>
        <begin position="1"/>
        <end position="31"/>
    </location>
</feature>
<dbReference type="AlphaFoldDB" id="E5R1G0"/>
<evidence type="ECO:0000256" key="1">
    <source>
        <dbReference type="SAM" id="MobiDB-lite"/>
    </source>
</evidence>
<proteinExistence type="predicted"/>
<organism evidence="3">
    <name type="scientific">Arthroderma gypseum (strain ATCC MYA-4604 / CBS 118893)</name>
    <name type="common">Microsporum gypseum</name>
    <dbReference type="NCBI Taxonomy" id="535722"/>
    <lineage>
        <taxon>Eukaryota</taxon>
        <taxon>Fungi</taxon>
        <taxon>Dikarya</taxon>
        <taxon>Ascomycota</taxon>
        <taxon>Pezizomycotina</taxon>
        <taxon>Eurotiomycetes</taxon>
        <taxon>Eurotiomycetidae</taxon>
        <taxon>Onygenales</taxon>
        <taxon>Arthrodermataceae</taxon>
        <taxon>Nannizzia</taxon>
    </lineage>
</organism>
<protein>
    <submittedName>
        <fullName evidence="2">Uncharacterized protein</fullName>
    </submittedName>
</protein>
<dbReference type="Proteomes" id="UP000002669">
    <property type="component" value="Unassembled WGS sequence"/>
</dbReference>
<dbReference type="InParanoid" id="E5R1G0"/>
<feature type="compositionally biased region" description="Basic and acidic residues" evidence="1">
    <location>
        <begin position="14"/>
        <end position="31"/>
    </location>
</feature>
<dbReference type="VEuPathDB" id="FungiDB:MGYG_08936"/>
<dbReference type="GeneID" id="10032778"/>
<evidence type="ECO:0000313" key="3">
    <source>
        <dbReference type="Proteomes" id="UP000002669"/>
    </source>
</evidence>
<sequence>MTLLAVEVGKRKKGETGKRRTKEDEEAEKEKKEKLLTLFDTGYGKAINGGPGKKVTSTELVKLGKSSVREAEDVRKRKEKKTIQSQPYQGKELASDILDKFGPKKGEAEERAERVG</sequence>
<reference evidence="3" key="1">
    <citation type="journal article" date="2012" name="MBio">
        <title>Comparative genome analysis of Trichophyton rubrum and related dermatophytes reveals candidate genes involved in infection.</title>
        <authorList>
            <person name="Martinez D.A."/>
            <person name="Oliver B.G."/>
            <person name="Graeser Y."/>
            <person name="Goldberg J.M."/>
            <person name="Li W."/>
            <person name="Martinez-Rossi N.M."/>
            <person name="Monod M."/>
            <person name="Shelest E."/>
            <person name="Barton R.C."/>
            <person name="Birch E."/>
            <person name="Brakhage A.A."/>
            <person name="Chen Z."/>
            <person name="Gurr S.J."/>
            <person name="Heiman D."/>
            <person name="Heitman J."/>
            <person name="Kosti I."/>
            <person name="Rossi A."/>
            <person name="Saif S."/>
            <person name="Samalova M."/>
            <person name="Saunders C.W."/>
            <person name="Shea T."/>
            <person name="Summerbell R.C."/>
            <person name="Xu J."/>
            <person name="Young S."/>
            <person name="Zeng Q."/>
            <person name="Birren B.W."/>
            <person name="Cuomo C.A."/>
            <person name="White T.C."/>
        </authorList>
    </citation>
    <scope>NUCLEOTIDE SEQUENCE [LARGE SCALE GENOMIC DNA]</scope>
    <source>
        <strain evidence="3">ATCC MYA-4604 / CBS 118893</strain>
    </source>
</reference>